<accession>A0A1I5ACC8</accession>
<dbReference type="PANTHER" id="PTHR43022">
    <property type="entry name" value="PROTEIN SMF"/>
    <property type="match status" value="1"/>
</dbReference>
<dbReference type="Proteomes" id="UP000198575">
    <property type="component" value="Unassembled WGS sequence"/>
</dbReference>
<dbReference type="InterPro" id="IPR057666">
    <property type="entry name" value="DrpA_SLOG"/>
</dbReference>
<dbReference type="STRING" id="578942.SAMN05216289_13519"/>
<dbReference type="InterPro" id="IPR036388">
    <property type="entry name" value="WH-like_DNA-bd_sf"/>
</dbReference>
<dbReference type="InterPro" id="IPR003488">
    <property type="entry name" value="DprA"/>
</dbReference>
<evidence type="ECO:0000313" key="5">
    <source>
        <dbReference type="Proteomes" id="UP000198575"/>
    </source>
</evidence>
<dbReference type="OrthoDB" id="9785707at2"/>
<dbReference type="SUPFAM" id="SSF102405">
    <property type="entry name" value="MCP/YpsA-like"/>
    <property type="match status" value="1"/>
</dbReference>
<organism evidence="4 5">
    <name type="scientific">Dokdonella immobilis</name>
    <dbReference type="NCBI Taxonomy" id="578942"/>
    <lineage>
        <taxon>Bacteria</taxon>
        <taxon>Pseudomonadati</taxon>
        <taxon>Pseudomonadota</taxon>
        <taxon>Gammaproteobacteria</taxon>
        <taxon>Lysobacterales</taxon>
        <taxon>Rhodanobacteraceae</taxon>
        <taxon>Dokdonella</taxon>
    </lineage>
</organism>
<dbReference type="Pfam" id="PF02481">
    <property type="entry name" value="DNA_processg_A"/>
    <property type="match status" value="1"/>
</dbReference>
<dbReference type="AlphaFoldDB" id="A0A1I5ACC8"/>
<proteinExistence type="inferred from homology"/>
<name>A0A1I5ACC8_9GAMM</name>
<dbReference type="GO" id="GO:0009294">
    <property type="term" value="P:DNA-mediated transformation"/>
    <property type="evidence" value="ECO:0007669"/>
    <property type="project" value="InterPro"/>
</dbReference>
<evidence type="ECO:0000259" key="3">
    <source>
        <dbReference type="Pfam" id="PF17782"/>
    </source>
</evidence>
<evidence type="ECO:0000256" key="1">
    <source>
        <dbReference type="ARBA" id="ARBA00006525"/>
    </source>
</evidence>
<dbReference type="Gene3D" id="1.10.10.10">
    <property type="entry name" value="Winged helix-like DNA-binding domain superfamily/Winged helix DNA-binding domain"/>
    <property type="match status" value="1"/>
</dbReference>
<dbReference type="SUPFAM" id="SSF46785">
    <property type="entry name" value="Winged helix' DNA-binding domain"/>
    <property type="match status" value="1"/>
</dbReference>
<dbReference type="NCBIfam" id="TIGR00732">
    <property type="entry name" value="dprA"/>
    <property type="match status" value="1"/>
</dbReference>
<protein>
    <submittedName>
        <fullName evidence="4">DNA processing protein</fullName>
    </submittedName>
</protein>
<evidence type="ECO:0000259" key="2">
    <source>
        <dbReference type="Pfam" id="PF02481"/>
    </source>
</evidence>
<comment type="similarity">
    <text evidence="1">Belongs to the DprA/Smf family.</text>
</comment>
<evidence type="ECO:0000313" key="4">
    <source>
        <dbReference type="EMBL" id="SFN60125.1"/>
    </source>
</evidence>
<dbReference type="InterPro" id="IPR041614">
    <property type="entry name" value="DprA_WH"/>
</dbReference>
<sequence>MDAWLTLLRTPTIGPATLRTAVARHGSAAAALEALRRGDSPRELDAEARRWLDAPDPARVEADLEWLDQANHHLLGWDDPDYPSLLREVPGAPAALFVDGDPTLLWMPQVAIVGSRSASEHGLALCRRFARALAAAGFTITSGMADGIDGAAHLAALEADARTIAVLGTGADLVYPRKHRALAARIAANGALVSEFPPGTAAKPEHFPRRNRIISGLALGTLVVEAGLRSGSLITARCASEQGRDVFAIPGSINNPLARGCHQLIRDGARLTESAEEIIVELSALAAGLGDRLRERIESAPGAADAKGDSGPAVAAAGARDPDYLRLLQALGHDESTLDELAERTGLAVSALSSMLLVLELEGDVSLGRGGKYTRIPRA</sequence>
<keyword evidence="5" id="KW-1185">Reference proteome</keyword>
<dbReference type="InterPro" id="IPR036390">
    <property type="entry name" value="WH_DNA-bd_sf"/>
</dbReference>
<feature type="domain" description="DprA winged helix" evidence="3">
    <location>
        <begin position="312"/>
        <end position="367"/>
    </location>
</feature>
<feature type="domain" description="Smf/DprA SLOG" evidence="2">
    <location>
        <begin position="74"/>
        <end position="282"/>
    </location>
</feature>
<dbReference type="Pfam" id="PF21102">
    <property type="entry name" value="DprA_N"/>
    <property type="match status" value="1"/>
</dbReference>
<dbReference type="Gene3D" id="3.40.50.450">
    <property type="match status" value="1"/>
</dbReference>
<gene>
    <name evidence="4" type="ORF">SAMN05216289_13519</name>
</gene>
<dbReference type="PANTHER" id="PTHR43022:SF1">
    <property type="entry name" value="PROTEIN SMF"/>
    <property type="match status" value="1"/>
</dbReference>
<dbReference type="RefSeq" id="WP_092410311.1">
    <property type="nucleotide sequence ID" value="NZ_FOVF01000035.1"/>
</dbReference>
<dbReference type="EMBL" id="FOVF01000035">
    <property type="protein sequence ID" value="SFN60125.1"/>
    <property type="molecule type" value="Genomic_DNA"/>
</dbReference>
<reference evidence="4 5" key="1">
    <citation type="submission" date="2016-10" db="EMBL/GenBank/DDBJ databases">
        <authorList>
            <person name="de Groot N.N."/>
        </authorList>
    </citation>
    <scope>NUCLEOTIDE SEQUENCE [LARGE SCALE GENOMIC DNA]</scope>
    <source>
        <strain evidence="4 5">CGMCC 1.7659</strain>
    </source>
</reference>
<dbReference type="Pfam" id="PF17782">
    <property type="entry name" value="WHD_DprA"/>
    <property type="match status" value="1"/>
</dbReference>